<dbReference type="EMBL" id="FOYP01000001">
    <property type="protein sequence ID" value="SFR36467.1"/>
    <property type="molecule type" value="Genomic_DNA"/>
</dbReference>
<organism evidence="7 8">
    <name type="scientific">Yoonia tamlensis</name>
    <dbReference type="NCBI Taxonomy" id="390270"/>
    <lineage>
        <taxon>Bacteria</taxon>
        <taxon>Pseudomonadati</taxon>
        <taxon>Pseudomonadota</taxon>
        <taxon>Alphaproteobacteria</taxon>
        <taxon>Rhodobacterales</taxon>
        <taxon>Paracoccaceae</taxon>
        <taxon>Yoonia</taxon>
    </lineage>
</organism>
<evidence type="ECO:0000256" key="4">
    <source>
        <dbReference type="ARBA" id="ARBA00023136"/>
    </source>
</evidence>
<feature type="domain" description="Lipopolysaccharide assembly protein A" evidence="6">
    <location>
        <begin position="22"/>
        <end position="58"/>
    </location>
</feature>
<evidence type="ECO:0000313" key="7">
    <source>
        <dbReference type="EMBL" id="SFR36467.1"/>
    </source>
</evidence>
<evidence type="ECO:0000256" key="2">
    <source>
        <dbReference type="ARBA" id="ARBA00022692"/>
    </source>
</evidence>
<dbReference type="InterPro" id="IPR010445">
    <property type="entry name" value="LapA_dom"/>
</dbReference>
<reference evidence="8" key="1">
    <citation type="submission" date="2016-10" db="EMBL/GenBank/DDBJ databases">
        <authorList>
            <person name="Varghese N."/>
            <person name="Submissions S."/>
        </authorList>
    </citation>
    <scope>NUCLEOTIDE SEQUENCE [LARGE SCALE GENOMIC DNA]</scope>
    <source>
        <strain evidence="8">DSM 26879</strain>
    </source>
</reference>
<feature type="transmembrane region" description="Helical" evidence="5">
    <location>
        <begin position="39"/>
        <end position="58"/>
    </location>
</feature>
<evidence type="ECO:0000256" key="3">
    <source>
        <dbReference type="ARBA" id="ARBA00022989"/>
    </source>
</evidence>
<dbReference type="Pfam" id="PF06305">
    <property type="entry name" value="LapA_dom"/>
    <property type="match status" value="1"/>
</dbReference>
<evidence type="ECO:0000256" key="5">
    <source>
        <dbReference type="SAM" id="Phobius"/>
    </source>
</evidence>
<keyword evidence="1" id="KW-1003">Cell membrane</keyword>
<protein>
    <recommendedName>
        <fullName evidence="6">Lipopolysaccharide assembly protein A domain-containing protein</fullName>
    </recommendedName>
</protein>
<dbReference type="RefSeq" id="WP_090197117.1">
    <property type="nucleotide sequence ID" value="NZ_FOYP01000001.1"/>
</dbReference>
<name>A0A1I6G341_9RHOB</name>
<dbReference type="STRING" id="390270.SAMN04488005_0976"/>
<evidence type="ECO:0000256" key="1">
    <source>
        <dbReference type="ARBA" id="ARBA00022475"/>
    </source>
</evidence>
<proteinExistence type="predicted"/>
<keyword evidence="4 5" id="KW-0472">Membrane</keyword>
<evidence type="ECO:0000259" key="6">
    <source>
        <dbReference type="Pfam" id="PF06305"/>
    </source>
</evidence>
<dbReference type="Proteomes" id="UP000199478">
    <property type="component" value="Unassembled WGS sequence"/>
</dbReference>
<sequence>MRILKQAFAAILILLLVIFTVQNTGEVEISFLNWSVNTHRYVVVATSAAAGVLIGWLLRASRR</sequence>
<dbReference type="AlphaFoldDB" id="A0A1I6G341"/>
<keyword evidence="8" id="KW-1185">Reference proteome</keyword>
<dbReference type="GO" id="GO:0005886">
    <property type="term" value="C:plasma membrane"/>
    <property type="evidence" value="ECO:0007669"/>
    <property type="project" value="InterPro"/>
</dbReference>
<keyword evidence="3 5" id="KW-1133">Transmembrane helix</keyword>
<keyword evidence="2 5" id="KW-0812">Transmembrane</keyword>
<accession>A0A1I6G341</accession>
<gene>
    <name evidence="7" type="ORF">SAMN04488005_0976</name>
</gene>
<evidence type="ECO:0000313" key="8">
    <source>
        <dbReference type="Proteomes" id="UP000199478"/>
    </source>
</evidence>